<feature type="signal peptide" evidence="1">
    <location>
        <begin position="1"/>
        <end position="24"/>
    </location>
</feature>
<evidence type="ECO:0000256" key="1">
    <source>
        <dbReference type="SAM" id="SignalP"/>
    </source>
</evidence>
<keyword evidence="1" id="KW-0732">Signal</keyword>
<dbReference type="Pfam" id="PF13164">
    <property type="entry name" value="Diedel"/>
    <property type="match status" value="1"/>
</dbReference>
<gene>
    <name evidence="2" type="ORF">DMAD_09636</name>
</gene>
<reference evidence="2 3" key="1">
    <citation type="submission" date="2024-02" db="EMBL/GenBank/DDBJ databases">
        <title>A chromosome-level genome assembly of Drosophila madeirensis, a fruit fly species endemic to Madeira island.</title>
        <authorList>
            <person name="Tomihara K."/>
            <person name="Llopart A."/>
            <person name="Yamamoto D."/>
        </authorList>
    </citation>
    <scope>NUCLEOTIDE SEQUENCE [LARGE SCALE GENOMIC DNA]</scope>
    <source>
        <strain evidence="2 3">RF1</strain>
    </source>
</reference>
<sequence length="205" mass="22624">MRSAIIGALLFAVCWLACFRGSSAVCCVVTVTLNYRILGQHCGVAGGSRSGSDSCSVTVCGNGEPVVGTYCGRGPCNIFGCNCENGCLSGAWSQSFRERFSEYNIEMIAENWNSGSVGSPTDMIKQIPVPDININIGNHWSFNRFEIHWNRLDTSACVIFGDLRCDRMEKLHNGLVYKRAQFYGMAKSMGDCIRLKNLCDYFQFS</sequence>
<name>A0AAU9F803_DROMD</name>
<protein>
    <submittedName>
        <fullName evidence="2">Protein Diedel-like</fullName>
    </submittedName>
</protein>
<accession>A0AAU9F803</accession>
<evidence type="ECO:0000313" key="2">
    <source>
        <dbReference type="EMBL" id="BFF91332.1"/>
    </source>
</evidence>
<keyword evidence="3" id="KW-1185">Reference proteome</keyword>
<dbReference type="EMBL" id="AP029263">
    <property type="protein sequence ID" value="BFF91332.1"/>
    <property type="molecule type" value="Genomic_DNA"/>
</dbReference>
<feature type="chain" id="PRO_5043661570" evidence="1">
    <location>
        <begin position="25"/>
        <end position="205"/>
    </location>
</feature>
<proteinExistence type="predicted"/>
<dbReference type="AlphaFoldDB" id="A0AAU9F803"/>
<organism evidence="2 3">
    <name type="scientific">Drosophila madeirensis</name>
    <name type="common">Fruit fly</name>
    <dbReference type="NCBI Taxonomy" id="30013"/>
    <lineage>
        <taxon>Eukaryota</taxon>
        <taxon>Metazoa</taxon>
        <taxon>Ecdysozoa</taxon>
        <taxon>Arthropoda</taxon>
        <taxon>Hexapoda</taxon>
        <taxon>Insecta</taxon>
        <taxon>Pterygota</taxon>
        <taxon>Neoptera</taxon>
        <taxon>Endopterygota</taxon>
        <taxon>Diptera</taxon>
        <taxon>Brachycera</taxon>
        <taxon>Muscomorpha</taxon>
        <taxon>Ephydroidea</taxon>
        <taxon>Drosophilidae</taxon>
        <taxon>Drosophila</taxon>
        <taxon>Sophophora</taxon>
    </lineage>
</organism>
<dbReference type="Proteomes" id="UP001500889">
    <property type="component" value="Chromosome O"/>
</dbReference>
<evidence type="ECO:0000313" key="3">
    <source>
        <dbReference type="Proteomes" id="UP001500889"/>
    </source>
</evidence>
<dbReference type="Gene3D" id="3.30.70.2800">
    <property type="match status" value="1"/>
</dbReference>
<dbReference type="InterPro" id="IPR025061">
    <property type="entry name" value="Diedel"/>
</dbReference>